<dbReference type="UniPathway" id="UPA00276">
    <property type="reaction ID" value="UER00406"/>
</dbReference>
<dbReference type="InterPro" id="IPR002606">
    <property type="entry name" value="Riboflavin_kinase_bac"/>
</dbReference>
<evidence type="ECO:0000256" key="4">
    <source>
        <dbReference type="ARBA" id="ARBA00022630"/>
    </source>
</evidence>
<keyword evidence="8 15" id="KW-0547">Nucleotide-binding</keyword>
<name>A0A170YTD0_9BACT</name>
<dbReference type="Gene3D" id="3.40.50.620">
    <property type="entry name" value="HUPs"/>
    <property type="match status" value="1"/>
</dbReference>
<comment type="function">
    <text evidence="1">Catalyzes the phosphorylation of riboflavin to FMN followed by the adenylation of FMN to FAD.</text>
</comment>
<dbReference type="UniPathway" id="UPA00277">
    <property type="reaction ID" value="UER00407"/>
</dbReference>
<dbReference type="PIRSF" id="PIRSF004491">
    <property type="entry name" value="FAD_Synth"/>
    <property type="match status" value="1"/>
</dbReference>
<evidence type="ECO:0000313" key="18">
    <source>
        <dbReference type="Proteomes" id="UP000076586"/>
    </source>
</evidence>
<dbReference type="Pfam" id="PF01687">
    <property type="entry name" value="Flavokinase"/>
    <property type="match status" value="1"/>
</dbReference>
<dbReference type="AlphaFoldDB" id="A0A170YTD0"/>
<reference evidence="18" key="1">
    <citation type="submission" date="2016-04" db="EMBL/GenBank/DDBJ databases">
        <title>Draft genome sequence of Paludibacter jiangxiensis strain NM7.</title>
        <authorList>
            <person name="Qiu Y."/>
            <person name="Matsuura N."/>
            <person name="Ohashi A."/>
            <person name="Tourlousse M.D."/>
            <person name="Sekiguchi Y."/>
        </authorList>
    </citation>
    <scope>NUCLEOTIDE SEQUENCE [LARGE SCALE GENOMIC DNA]</scope>
    <source>
        <strain evidence="18">NM7</strain>
    </source>
</reference>
<dbReference type="STRING" id="681398.PJIAN_1641"/>
<evidence type="ECO:0000256" key="2">
    <source>
        <dbReference type="ARBA" id="ARBA00004726"/>
    </source>
</evidence>
<dbReference type="InterPro" id="IPR015864">
    <property type="entry name" value="FAD_synthase"/>
</dbReference>
<organism evidence="17 18">
    <name type="scientific">Paludibacter jiangxiensis</name>
    <dbReference type="NCBI Taxonomy" id="681398"/>
    <lineage>
        <taxon>Bacteria</taxon>
        <taxon>Pseudomonadati</taxon>
        <taxon>Bacteroidota</taxon>
        <taxon>Bacteroidia</taxon>
        <taxon>Bacteroidales</taxon>
        <taxon>Paludibacteraceae</taxon>
        <taxon>Paludibacter</taxon>
    </lineage>
</organism>
<dbReference type="EC" id="2.7.1.26" evidence="15"/>
<evidence type="ECO:0000256" key="11">
    <source>
        <dbReference type="ARBA" id="ARBA00022840"/>
    </source>
</evidence>
<evidence type="ECO:0000256" key="13">
    <source>
        <dbReference type="ARBA" id="ARBA00047880"/>
    </source>
</evidence>
<evidence type="ECO:0000256" key="6">
    <source>
        <dbReference type="ARBA" id="ARBA00022679"/>
    </source>
</evidence>
<comment type="similarity">
    <text evidence="15">Belongs to the ribF family.</text>
</comment>
<dbReference type="EMBL" id="BDCR01000001">
    <property type="protein sequence ID" value="GAT62051.1"/>
    <property type="molecule type" value="Genomic_DNA"/>
</dbReference>
<evidence type="ECO:0000256" key="5">
    <source>
        <dbReference type="ARBA" id="ARBA00022643"/>
    </source>
</evidence>
<comment type="catalytic activity">
    <reaction evidence="14 15">
        <text>FMN + ATP + H(+) = FAD + diphosphate</text>
        <dbReference type="Rhea" id="RHEA:17237"/>
        <dbReference type="ChEBI" id="CHEBI:15378"/>
        <dbReference type="ChEBI" id="CHEBI:30616"/>
        <dbReference type="ChEBI" id="CHEBI:33019"/>
        <dbReference type="ChEBI" id="CHEBI:57692"/>
        <dbReference type="ChEBI" id="CHEBI:58210"/>
        <dbReference type="EC" id="2.7.7.2"/>
    </reaction>
</comment>
<dbReference type="InterPro" id="IPR014729">
    <property type="entry name" value="Rossmann-like_a/b/a_fold"/>
</dbReference>
<dbReference type="GO" id="GO:0006747">
    <property type="term" value="P:FAD biosynthetic process"/>
    <property type="evidence" value="ECO:0007669"/>
    <property type="project" value="UniProtKB-UniRule"/>
</dbReference>
<dbReference type="NCBIfam" id="TIGR00083">
    <property type="entry name" value="ribF"/>
    <property type="match status" value="1"/>
</dbReference>
<dbReference type="GO" id="GO:0003919">
    <property type="term" value="F:FMN adenylyltransferase activity"/>
    <property type="evidence" value="ECO:0007669"/>
    <property type="project" value="UniProtKB-UniRule"/>
</dbReference>
<keyword evidence="18" id="KW-1185">Reference proteome</keyword>
<sequence>MQIITNIQNAPEEQLAITVGFFDGVHRGHRFLIENLKQVASEKGLKTAVLTFREHPRKALHSDFVPELLTTCEEKMALLAQTGLDYCILLDFTPDIQNLTAEEFIKNLLHDTLHVKVLLTGYDNRIGKGRVDGFEQYVVYGHEVGLLVQKAEEFSYKGKQISSSEIRRLIDEGDIAIANQLMGSTYKIDGKVVAGQQIGRTIGFPTANIHVSNTEKKIPQLGVYACWVQIDDDRYKGMLNIGLRPTLIPENQRATIEVNIIDFDQDIYGEHITLEIIKKVRDEKRFPDLETLRKQIEEDKLQIVNILDKFIPYQ</sequence>
<dbReference type="PANTHER" id="PTHR22749:SF6">
    <property type="entry name" value="RIBOFLAVIN KINASE"/>
    <property type="match status" value="1"/>
</dbReference>
<dbReference type="GO" id="GO:0009231">
    <property type="term" value="P:riboflavin biosynthetic process"/>
    <property type="evidence" value="ECO:0007669"/>
    <property type="project" value="InterPro"/>
</dbReference>
<dbReference type="RefSeq" id="WP_068701928.1">
    <property type="nucleotide sequence ID" value="NZ_BDCR01000001.1"/>
</dbReference>
<dbReference type="OrthoDB" id="9803667at2"/>
<dbReference type="NCBIfam" id="NF004162">
    <property type="entry name" value="PRK05627.1-5"/>
    <property type="match status" value="1"/>
</dbReference>
<dbReference type="CDD" id="cd02064">
    <property type="entry name" value="FAD_synthetase_N"/>
    <property type="match status" value="1"/>
</dbReference>
<evidence type="ECO:0000256" key="1">
    <source>
        <dbReference type="ARBA" id="ARBA00002121"/>
    </source>
</evidence>
<protein>
    <recommendedName>
        <fullName evidence="15">Riboflavin biosynthesis protein</fullName>
    </recommendedName>
    <domain>
        <recommendedName>
            <fullName evidence="15">Riboflavin kinase</fullName>
            <ecNumber evidence="15">2.7.1.26</ecNumber>
        </recommendedName>
        <alternativeName>
            <fullName evidence="15">Flavokinase</fullName>
        </alternativeName>
    </domain>
    <domain>
        <recommendedName>
            <fullName evidence="15">FMN adenylyltransferase</fullName>
            <ecNumber evidence="15">2.7.7.2</ecNumber>
        </recommendedName>
        <alternativeName>
            <fullName evidence="15">FAD pyrophosphorylase</fullName>
        </alternativeName>
        <alternativeName>
            <fullName evidence="15">FAD synthase</fullName>
        </alternativeName>
    </domain>
</protein>
<evidence type="ECO:0000256" key="10">
    <source>
        <dbReference type="ARBA" id="ARBA00022827"/>
    </source>
</evidence>
<dbReference type="EC" id="2.7.7.2" evidence="15"/>
<keyword evidence="6 15" id="KW-0808">Transferase</keyword>
<evidence type="ECO:0000256" key="14">
    <source>
        <dbReference type="ARBA" id="ARBA00049494"/>
    </source>
</evidence>
<proteinExistence type="inferred from homology"/>
<evidence type="ECO:0000256" key="8">
    <source>
        <dbReference type="ARBA" id="ARBA00022741"/>
    </source>
</evidence>
<keyword evidence="12" id="KW-0511">Multifunctional enzyme</keyword>
<keyword evidence="10 15" id="KW-0274">FAD</keyword>
<comment type="caution">
    <text evidence="17">The sequence shown here is derived from an EMBL/GenBank/DDBJ whole genome shotgun (WGS) entry which is preliminary data.</text>
</comment>
<dbReference type="GO" id="GO:0009398">
    <property type="term" value="P:FMN biosynthetic process"/>
    <property type="evidence" value="ECO:0007669"/>
    <property type="project" value="UniProtKB-UniRule"/>
</dbReference>
<keyword evidence="9 15" id="KW-0418">Kinase</keyword>
<dbReference type="Gene3D" id="2.40.30.30">
    <property type="entry name" value="Riboflavin kinase-like"/>
    <property type="match status" value="1"/>
</dbReference>
<feature type="domain" description="Riboflavin kinase" evidence="16">
    <location>
        <begin position="181"/>
        <end position="308"/>
    </location>
</feature>
<dbReference type="SUPFAM" id="SSF82114">
    <property type="entry name" value="Riboflavin kinase-like"/>
    <property type="match status" value="1"/>
</dbReference>
<evidence type="ECO:0000256" key="9">
    <source>
        <dbReference type="ARBA" id="ARBA00022777"/>
    </source>
</evidence>
<comment type="pathway">
    <text evidence="2 15">Cofactor biosynthesis; FAD biosynthesis; FAD from FMN: step 1/1.</text>
</comment>
<evidence type="ECO:0000259" key="16">
    <source>
        <dbReference type="SMART" id="SM00904"/>
    </source>
</evidence>
<keyword evidence="7 15" id="KW-0548">Nucleotidyltransferase</keyword>
<evidence type="ECO:0000256" key="12">
    <source>
        <dbReference type="ARBA" id="ARBA00023268"/>
    </source>
</evidence>
<keyword evidence="4 15" id="KW-0285">Flavoprotein</keyword>
<dbReference type="SUPFAM" id="SSF52374">
    <property type="entry name" value="Nucleotidylyl transferase"/>
    <property type="match status" value="1"/>
</dbReference>
<comment type="catalytic activity">
    <reaction evidence="13 15">
        <text>riboflavin + ATP = FMN + ADP + H(+)</text>
        <dbReference type="Rhea" id="RHEA:14357"/>
        <dbReference type="ChEBI" id="CHEBI:15378"/>
        <dbReference type="ChEBI" id="CHEBI:30616"/>
        <dbReference type="ChEBI" id="CHEBI:57986"/>
        <dbReference type="ChEBI" id="CHEBI:58210"/>
        <dbReference type="ChEBI" id="CHEBI:456216"/>
        <dbReference type="EC" id="2.7.1.26"/>
    </reaction>
</comment>
<dbReference type="PANTHER" id="PTHR22749">
    <property type="entry name" value="RIBOFLAVIN KINASE/FMN ADENYLYLTRANSFERASE"/>
    <property type="match status" value="1"/>
</dbReference>
<reference evidence="18" key="2">
    <citation type="journal article" date="2017" name="Genome Announc.">
        <title>Draft genome sequence of Paludibacter jiangxiensis NM7(T), a propionate-producing fermentative bacterium.</title>
        <authorList>
            <person name="Qiu Y.-L."/>
            <person name="Tourlousse D.M."/>
            <person name="Matsuura N."/>
            <person name="Ohashi A."/>
            <person name="Sekiguchi Y."/>
        </authorList>
    </citation>
    <scope>NUCLEOTIDE SEQUENCE [LARGE SCALE GENOMIC DNA]</scope>
    <source>
        <strain evidence="18">NM7</strain>
    </source>
</reference>
<dbReference type="InterPro" id="IPR015865">
    <property type="entry name" value="Riboflavin_kinase_bac/euk"/>
</dbReference>
<keyword evidence="5 15" id="KW-0288">FMN</keyword>
<dbReference type="GO" id="GO:0005524">
    <property type="term" value="F:ATP binding"/>
    <property type="evidence" value="ECO:0007669"/>
    <property type="project" value="UniProtKB-UniRule"/>
</dbReference>
<accession>A0A170YTD0</accession>
<evidence type="ECO:0000256" key="7">
    <source>
        <dbReference type="ARBA" id="ARBA00022695"/>
    </source>
</evidence>
<dbReference type="FunFam" id="3.40.50.620:FF:000021">
    <property type="entry name" value="Riboflavin biosynthesis protein"/>
    <property type="match status" value="1"/>
</dbReference>
<dbReference type="Pfam" id="PF06574">
    <property type="entry name" value="FAD_syn"/>
    <property type="match status" value="1"/>
</dbReference>
<keyword evidence="11 15" id="KW-0067">ATP-binding</keyword>
<dbReference type="InterPro" id="IPR023465">
    <property type="entry name" value="Riboflavin_kinase_dom_sf"/>
</dbReference>
<gene>
    <name evidence="17" type="ORF">PJIAN_1641</name>
</gene>
<evidence type="ECO:0000256" key="3">
    <source>
        <dbReference type="ARBA" id="ARBA00005201"/>
    </source>
</evidence>
<dbReference type="Proteomes" id="UP000076586">
    <property type="component" value="Unassembled WGS sequence"/>
</dbReference>
<evidence type="ECO:0000313" key="17">
    <source>
        <dbReference type="EMBL" id="GAT62051.1"/>
    </source>
</evidence>
<dbReference type="GO" id="GO:0008531">
    <property type="term" value="F:riboflavin kinase activity"/>
    <property type="evidence" value="ECO:0007669"/>
    <property type="project" value="UniProtKB-UniRule"/>
</dbReference>
<evidence type="ECO:0000256" key="15">
    <source>
        <dbReference type="PIRNR" id="PIRNR004491"/>
    </source>
</evidence>
<comment type="pathway">
    <text evidence="3 15">Cofactor biosynthesis; FMN biosynthesis; FMN from riboflavin (ATP route): step 1/1.</text>
</comment>
<dbReference type="InterPro" id="IPR023468">
    <property type="entry name" value="Riboflavin_kinase"/>
</dbReference>
<dbReference type="SMART" id="SM00904">
    <property type="entry name" value="Flavokinase"/>
    <property type="match status" value="1"/>
</dbReference>